<evidence type="ECO:0000313" key="2">
    <source>
        <dbReference type="EMBL" id="MBD1401908.1"/>
    </source>
</evidence>
<dbReference type="PANTHER" id="PTHR34322:SF2">
    <property type="entry name" value="TRANSPOSASE IS200-LIKE DOMAIN-CONTAINING PROTEIN"/>
    <property type="match status" value="1"/>
</dbReference>
<organism evidence="2 3">
    <name type="scientific">Pelovirga terrestris</name>
    <dbReference type="NCBI Taxonomy" id="2771352"/>
    <lineage>
        <taxon>Bacteria</taxon>
        <taxon>Pseudomonadati</taxon>
        <taxon>Thermodesulfobacteriota</taxon>
        <taxon>Desulfuromonadia</taxon>
        <taxon>Geobacterales</taxon>
        <taxon>Geobacteraceae</taxon>
        <taxon>Pelovirga</taxon>
    </lineage>
</organism>
<proteinExistence type="predicted"/>
<dbReference type="SUPFAM" id="SSF143422">
    <property type="entry name" value="Transposase IS200-like"/>
    <property type="match status" value="1"/>
</dbReference>
<evidence type="ECO:0000256" key="1">
    <source>
        <dbReference type="SAM" id="MobiDB-lite"/>
    </source>
</evidence>
<dbReference type="GO" id="GO:0004803">
    <property type="term" value="F:transposase activity"/>
    <property type="evidence" value="ECO:0007669"/>
    <property type="project" value="InterPro"/>
</dbReference>
<evidence type="ECO:0000313" key="3">
    <source>
        <dbReference type="Proteomes" id="UP000632828"/>
    </source>
</evidence>
<dbReference type="Proteomes" id="UP000632828">
    <property type="component" value="Unassembled WGS sequence"/>
</dbReference>
<dbReference type="AlphaFoldDB" id="A0A8J6UHT2"/>
<gene>
    <name evidence="2" type="ORF">ICT70_14705</name>
</gene>
<dbReference type="Gene3D" id="3.30.70.1290">
    <property type="entry name" value="Transposase IS200-like"/>
    <property type="match status" value="1"/>
</dbReference>
<dbReference type="GO" id="GO:0006313">
    <property type="term" value="P:DNA transposition"/>
    <property type="evidence" value="ECO:0007669"/>
    <property type="project" value="InterPro"/>
</dbReference>
<name>A0A8J6UHT2_9BACT</name>
<keyword evidence="3" id="KW-1185">Reference proteome</keyword>
<feature type="compositionally biased region" description="Basic and acidic residues" evidence="1">
    <location>
        <begin position="169"/>
        <end position="180"/>
    </location>
</feature>
<sequence length="313" mass="35844">DHITGQSFEHRRDWIEQRILQLAGVFTIDVAAYAVMHNHYHIVLRVDNERVANLSTEEVITRWSQLYRGPLIIRRYLSDKRSEMSQGELIQVDKLADEYRKRLCDLSWFMKNLNEFISRKANAEEHTRGHFWESRYKCQALLDEPALLAAMAYVDLNPVRAAMSDTPETSDHTTIKRRVEQSQSPPPEPPKKPAIPTDTDILNLPEAPLLPFDPTETFTAGIPFAFADYLELIDTVGRAVHPKKRGFIPETTPTILQRLNINTEAFIHNADQFLRRFGTTVGHPAKLIDLAASRNVRYLRGMAKSRALFGKVA</sequence>
<reference evidence="2" key="1">
    <citation type="submission" date="2020-09" db="EMBL/GenBank/DDBJ databases">
        <title>Pelobacter alkaliphilus sp. nov., a novel anaerobic arsenate-reducing bacterium from terrestrial mud volcano.</title>
        <authorList>
            <person name="Khomyakova M.A."/>
            <person name="Merkel A.Y."/>
            <person name="Slobodkin A.I."/>
        </authorList>
    </citation>
    <scope>NUCLEOTIDE SEQUENCE</scope>
    <source>
        <strain evidence="2">M08fum</strain>
    </source>
</reference>
<dbReference type="PANTHER" id="PTHR34322">
    <property type="entry name" value="TRANSPOSASE, Y1_TNP DOMAIN-CONTAINING"/>
    <property type="match status" value="1"/>
</dbReference>
<protein>
    <submittedName>
        <fullName evidence="2">Transposase</fullName>
    </submittedName>
</protein>
<dbReference type="GO" id="GO:0003677">
    <property type="term" value="F:DNA binding"/>
    <property type="evidence" value="ECO:0007669"/>
    <property type="project" value="InterPro"/>
</dbReference>
<comment type="caution">
    <text evidence="2">The sequence shown here is derived from an EMBL/GenBank/DDBJ whole genome shotgun (WGS) entry which is preliminary data.</text>
</comment>
<feature type="region of interest" description="Disordered" evidence="1">
    <location>
        <begin position="163"/>
        <end position="197"/>
    </location>
</feature>
<accession>A0A8J6UHT2</accession>
<feature type="non-terminal residue" evidence="2">
    <location>
        <position position="1"/>
    </location>
</feature>
<dbReference type="EMBL" id="JACWUN010000032">
    <property type="protein sequence ID" value="MBD1401908.1"/>
    <property type="molecule type" value="Genomic_DNA"/>
</dbReference>
<dbReference type="InterPro" id="IPR036515">
    <property type="entry name" value="Transposase_17_sf"/>
</dbReference>